<feature type="transmembrane region" description="Helical" evidence="1">
    <location>
        <begin position="19"/>
        <end position="36"/>
    </location>
</feature>
<organism evidence="2 3">
    <name type="scientific">Dictyocaulus viviparus</name>
    <name type="common">Bovine lungworm</name>
    <dbReference type="NCBI Taxonomy" id="29172"/>
    <lineage>
        <taxon>Eukaryota</taxon>
        <taxon>Metazoa</taxon>
        <taxon>Ecdysozoa</taxon>
        <taxon>Nematoda</taxon>
        <taxon>Chromadorea</taxon>
        <taxon>Rhabditida</taxon>
        <taxon>Rhabditina</taxon>
        <taxon>Rhabditomorpha</taxon>
        <taxon>Strongyloidea</taxon>
        <taxon>Metastrongylidae</taxon>
        <taxon>Dictyocaulus</taxon>
    </lineage>
</organism>
<sequence>MFCCLVINPNMLWSGPSDVFLRGGGIGVVLLILIFVRSTRDVEISYVSLAHVKHLLKNVTDMLSCRSARYQGLECVSLYDDIECKEIYGSDYYHMRNGCTNAAQTKRYSTAAQLYFQQFMSESLSRTGGLMFNVDAMFYYFIVFVIYGIISLVGERILRILLAIVYIGFLICLLISLVMFVSSVDNVIAAQIFWTISTPESIYSYSMYKEAFCEALRNCGATFYGIMSAASFRSKNKSTYEVRTS</sequence>
<feature type="transmembrane region" description="Helical" evidence="1">
    <location>
        <begin position="136"/>
        <end position="154"/>
    </location>
</feature>
<reference evidence="3" key="2">
    <citation type="journal article" date="2016" name="Sci. Rep.">
        <title>Dictyocaulus viviparus genome, variome and transcriptome elucidate lungworm biology and support future intervention.</title>
        <authorList>
            <person name="McNulty S.N."/>
            <person name="Strube C."/>
            <person name="Rosa B.A."/>
            <person name="Martin J.C."/>
            <person name="Tyagi R."/>
            <person name="Choi Y.J."/>
            <person name="Wang Q."/>
            <person name="Hallsworth Pepin K."/>
            <person name="Zhang X."/>
            <person name="Ozersky P."/>
            <person name="Wilson R.K."/>
            <person name="Sternberg P.W."/>
            <person name="Gasser R.B."/>
            <person name="Mitreva M."/>
        </authorList>
    </citation>
    <scope>NUCLEOTIDE SEQUENCE [LARGE SCALE GENOMIC DNA]</scope>
    <source>
        <strain evidence="3">HannoverDv2000</strain>
    </source>
</reference>
<evidence type="ECO:0000256" key="1">
    <source>
        <dbReference type="SAM" id="Phobius"/>
    </source>
</evidence>
<dbReference type="AlphaFoldDB" id="A0A0D8Y8D9"/>
<evidence type="ECO:0000313" key="3">
    <source>
        <dbReference type="Proteomes" id="UP000053766"/>
    </source>
</evidence>
<gene>
    <name evidence="2" type="ORF">DICVIV_02991</name>
</gene>
<evidence type="ECO:0000313" key="2">
    <source>
        <dbReference type="EMBL" id="KJH50841.1"/>
    </source>
</evidence>
<dbReference type="OrthoDB" id="5875778at2759"/>
<keyword evidence="3" id="KW-1185">Reference proteome</keyword>
<feature type="transmembrane region" description="Helical" evidence="1">
    <location>
        <begin position="160"/>
        <end position="181"/>
    </location>
</feature>
<proteinExistence type="predicted"/>
<keyword evidence="1" id="KW-0472">Membrane</keyword>
<keyword evidence="1" id="KW-1133">Transmembrane helix</keyword>
<dbReference type="Proteomes" id="UP000053766">
    <property type="component" value="Unassembled WGS sequence"/>
</dbReference>
<keyword evidence="1" id="KW-0812">Transmembrane</keyword>
<protein>
    <submittedName>
        <fullName evidence="2">Uncharacterized protein</fullName>
    </submittedName>
</protein>
<name>A0A0D8Y8D9_DICVI</name>
<reference evidence="2 3" key="1">
    <citation type="submission" date="2013-11" db="EMBL/GenBank/DDBJ databases">
        <title>Draft genome of the bovine lungworm Dictyocaulus viviparus.</title>
        <authorList>
            <person name="Mitreva M."/>
        </authorList>
    </citation>
    <scope>NUCLEOTIDE SEQUENCE [LARGE SCALE GENOMIC DNA]</scope>
    <source>
        <strain evidence="2 3">HannoverDv2000</strain>
    </source>
</reference>
<accession>A0A0D8Y8D9</accession>
<dbReference type="EMBL" id="KN716196">
    <property type="protein sequence ID" value="KJH50841.1"/>
    <property type="molecule type" value="Genomic_DNA"/>
</dbReference>